<dbReference type="InterPro" id="IPR011006">
    <property type="entry name" value="CheY-like_superfamily"/>
</dbReference>
<dbReference type="InterPro" id="IPR001789">
    <property type="entry name" value="Sig_transdc_resp-reg_receiver"/>
</dbReference>
<dbReference type="Gene3D" id="3.40.50.2300">
    <property type="match status" value="1"/>
</dbReference>
<dbReference type="RefSeq" id="WP_101472355.1">
    <property type="nucleotide sequence ID" value="NZ_CALHAS010000006.1"/>
</dbReference>
<keyword evidence="1" id="KW-0597">Phosphoprotein</keyword>
<gene>
    <name evidence="3" type="ORF">B0G92_2417</name>
    <name evidence="4" type="ORF">CLV50_1633</name>
</gene>
<protein>
    <submittedName>
        <fullName evidence="4">CheY-like chemotaxis protein</fullName>
    </submittedName>
</protein>
<name>A0A497UVQ1_9FLAO</name>
<keyword evidence="5" id="KW-1185">Reference proteome</keyword>
<dbReference type="Proteomes" id="UP000275027">
    <property type="component" value="Unassembled WGS sequence"/>
</dbReference>
<organism evidence="4 6">
    <name type="scientific">Flavobacterium lindanitolerans</name>
    <dbReference type="NCBI Taxonomy" id="428988"/>
    <lineage>
        <taxon>Bacteria</taxon>
        <taxon>Pseudomonadati</taxon>
        <taxon>Bacteroidota</taxon>
        <taxon>Flavobacteriia</taxon>
        <taxon>Flavobacteriales</taxon>
        <taxon>Flavobacteriaceae</taxon>
        <taxon>Flavobacterium</taxon>
    </lineage>
</organism>
<dbReference type="SMART" id="SM00448">
    <property type="entry name" value="REC"/>
    <property type="match status" value="1"/>
</dbReference>
<dbReference type="GO" id="GO:0000160">
    <property type="term" value="P:phosphorelay signal transduction system"/>
    <property type="evidence" value="ECO:0007669"/>
    <property type="project" value="InterPro"/>
</dbReference>
<dbReference type="PANTHER" id="PTHR44520">
    <property type="entry name" value="RESPONSE REGULATOR RCP1-RELATED"/>
    <property type="match status" value="1"/>
</dbReference>
<dbReference type="EMBL" id="PJND01000008">
    <property type="protein sequence ID" value="PKW21133.1"/>
    <property type="molecule type" value="Genomic_DNA"/>
</dbReference>
<evidence type="ECO:0000313" key="5">
    <source>
        <dbReference type="Proteomes" id="UP000233767"/>
    </source>
</evidence>
<evidence type="ECO:0000313" key="3">
    <source>
        <dbReference type="EMBL" id="PKW21133.1"/>
    </source>
</evidence>
<dbReference type="Proteomes" id="UP000233767">
    <property type="component" value="Unassembled WGS sequence"/>
</dbReference>
<evidence type="ECO:0000256" key="1">
    <source>
        <dbReference type="PROSITE-ProRule" id="PRU00169"/>
    </source>
</evidence>
<dbReference type="PROSITE" id="PS50110">
    <property type="entry name" value="RESPONSE_REGULATORY"/>
    <property type="match status" value="1"/>
</dbReference>
<dbReference type="CDD" id="cd17557">
    <property type="entry name" value="REC_Rcp-like"/>
    <property type="match status" value="1"/>
</dbReference>
<feature type="modified residue" description="4-aspartylphosphate" evidence="1">
    <location>
        <position position="62"/>
    </location>
</feature>
<evidence type="ECO:0000313" key="4">
    <source>
        <dbReference type="EMBL" id="RLJ30229.1"/>
    </source>
</evidence>
<sequence length="149" mass="17180">MKNLNEKMHIILVDDDAEDRMIFEEAFSQLNSGNQLLMFQNGLEVLNYLNENETVPDIIFLDLNMPIMGGLETLREIRKNDRYRQLSVVIYSTSSAEKDIEDTLIAGANVYITKPNNFETLRDTIAKVIHVNWQFLSSGLDRDTFVFVT</sequence>
<reference evidence="4 6" key="2">
    <citation type="submission" date="2018-10" db="EMBL/GenBank/DDBJ databases">
        <title>Genomic Encyclopedia of Archaeal and Bacterial Type Strains, Phase II (KMG-II): from individual species to whole genera.</title>
        <authorList>
            <person name="Goeker M."/>
        </authorList>
    </citation>
    <scope>NUCLEOTIDE SEQUENCE [LARGE SCALE GENOMIC DNA]</scope>
    <source>
        <strain evidence="4 6">DSM 21886</strain>
    </source>
</reference>
<accession>A0A497UVQ1</accession>
<reference evidence="3 5" key="1">
    <citation type="submission" date="2017-12" db="EMBL/GenBank/DDBJ databases">
        <title>Genomic Encyclopedia of Type Strains, Phase III (KMG-III): the genomes of soil and plant-associated and newly described type strains.</title>
        <authorList>
            <person name="Whitman W."/>
        </authorList>
    </citation>
    <scope>NUCLEOTIDE SEQUENCE [LARGE SCALE GENOMIC DNA]</scope>
    <source>
        <strain evidence="3 5">IP-10</strain>
    </source>
</reference>
<dbReference type="Pfam" id="PF00072">
    <property type="entry name" value="Response_reg"/>
    <property type="match status" value="1"/>
</dbReference>
<evidence type="ECO:0000313" key="6">
    <source>
        <dbReference type="Proteomes" id="UP000275027"/>
    </source>
</evidence>
<dbReference type="EMBL" id="RCCB01000011">
    <property type="protein sequence ID" value="RLJ30229.1"/>
    <property type="molecule type" value="Genomic_DNA"/>
</dbReference>
<evidence type="ECO:0000259" key="2">
    <source>
        <dbReference type="PROSITE" id="PS50110"/>
    </source>
</evidence>
<dbReference type="PANTHER" id="PTHR44520:SF2">
    <property type="entry name" value="RESPONSE REGULATOR RCP1"/>
    <property type="match status" value="1"/>
</dbReference>
<dbReference type="InterPro" id="IPR052893">
    <property type="entry name" value="TCS_response_regulator"/>
</dbReference>
<dbReference type="AlphaFoldDB" id="A0A497UVQ1"/>
<dbReference type="SUPFAM" id="SSF52172">
    <property type="entry name" value="CheY-like"/>
    <property type="match status" value="1"/>
</dbReference>
<feature type="domain" description="Response regulatory" evidence="2">
    <location>
        <begin position="9"/>
        <end position="129"/>
    </location>
</feature>
<proteinExistence type="predicted"/>
<comment type="caution">
    <text evidence="4">The sequence shown here is derived from an EMBL/GenBank/DDBJ whole genome shotgun (WGS) entry which is preliminary data.</text>
</comment>